<name>A0A381UEA8_9ZZZZ</name>
<keyword evidence="2" id="KW-0813">Transport</keyword>
<evidence type="ECO:0000313" key="10">
    <source>
        <dbReference type="EMBL" id="SVA26469.1"/>
    </source>
</evidence>
<dbReference type="AlphaFoldDB" id="A0A381UEA8"/>
<evidence type="ECO:0000256" key="4">
    <source>
        <dbReference type="ARBA" id="ARBA00022692"/>
    </source>
</evidence>
<feature type="transmembrane region" description="Helical" evidence="9">
    <location>
        <begin position="20"/>
        <end position="38"/>
    </location>
</feature>
<organism evidence="10">
    <name type="scientific">marine metagenome</name>
    <dbReference type="NCBI Taxonomy" id="408172"/>
    <lineage>
        <taxon>unclassified sequences</taxon>
        <taxon>metagenomes</taxon>
        <taxon>ecological metagenomes</taxon>
    </lineage>
</organism>
<evidence type="ECO:0000256" key="2">
    <source>
        <dbReference type="ARBA" id="ARBA00022448"/>
    </source>
</evidence>
<evidence type="ECO:0000256" key="3">
    <source>
        <dbReference type="ARBA" id="ARBA00022475"/>
    </source>
</evidence>
<evidence type="ECO:0000256" key="6">
    <source>
        <dbReference type="ARBA" id="ARBA00022989"/>
    </source>
</evidence>
<dbReference type="GO" id="GO:0015031">
    <property type="term" value="P:protein transport"/>
    <property type="evidence" value="ECO:0007669"/>
    <property type="project" value="UniProtKB-KW"/>
</dbReference>
<dbReference type="InterPro" id="IPR003849">
    <property type="entry name" value="Preprotein_translocase_YajC"/>
</dbReference>
<evidence type="ECO:0000256" key="1">
    <source>
        <dbReference type="ARBA" id="ARBA00004162"/>
    </source>
</evidence>
<dbReference type="PANTHER" id="PTHR33909">
    <property type="entry name" value="SEC TRANSLOCON ACCESSORY COMPLEX SUBUNIT YAJC"/>
    <property type="match status" value="1"/>
</dbReference>
<keyword evidence="8 9" id="KW-0472">Membrane</keyword>
<dbReference type="EMBL" id="UINC01006260">
    <property type="protein sequence ID" value="SVA26469.1"/>
    <property type="molecule type" value="Genomic_DNA"/>
</dbReference>
<dbReference type="Pfam" id="PF02699">
    <property type="entry name" value="YajC"/>
    <property type="match status" value="1"/>
</dbReference>
<evidence type="ECO:0000256" key="7">
    <source>
        <dbReference type="ARBA" id="ARBA00023010"/>
    </source>
</evidence>
<protein>
    <recommendedName>
        <fullName evidence="11">Sec translocon accessory complex subunit YajC</fullName>
    </recommendedName>
</protein>
<gene>
    <name evidence="10" type="ORF">METZ01_LOCUS79323</name>
</gene>
<keyword evidence="7" id="KW-0811">Translocation</keyword>
<sequence length="108" mass="11680">MEFLVNSAWAQTGGTQGNPLMSFLPLIIIFVLFYFLLIRPQSKKQKEHKQMIESLESGAEVVTGGGLLGKVTDVGPDFVTVEVAEGVLLKVQKHTIGAVLPRGTVKNA</sequence>
<keyword evidence="5" id="KW-0653">Protein transport</keyword>
<keyword evidence="6 9" id="KW-1133">Transmembrane helix</keyword>
<dbReference type="NCBIfam" id="TIGR00739">
    <property type="entry name" value="yajC"/>
    <property type="match status" value="1"/>
</dbReference>
<reference evidence="10" key="1">
    <citation type="submission" date="2018-05" db="EMBL/GenBank/DDBJ databases">
        <authorList>
            <person name="Lanie J.A."/>
            <person name="Ng W.-L."/>
            <person name="Kazmierczak K.M."/>
            <person name="Andrzejewski T.M."/>
            <person name="Davidsen T.M."/>
            <person name="Wayne K.J."/>
            <person name="Tettelin H."/>
            <person name="Glass J.I."/>
            <person name="Rusch D."/>
            <person name="Podicherti R."/>
            <person name="Tsui H.-C.T."/>
            <person name="Winkler M.E."/>
        </authorList>
    </citation>
    <scope>NUCLEOTIDE SEQUENCE</scope>
</reference>
<evidence type="ECO:0000256" key="9">
    <source>
        <dbReference type="SAM" id="Phobius"/>
    </source>
</evidence>
<evidence type="ECO:0008006" key="11">
    <source>
        <dbReference type="Google" id="ProtNLM"/>
    </source>
</evidence>
<keyword evidence="4 9" id="KW-0812">Transmembrane</keyword>
<dbReference type="PRINTS" id="PR01853">
    <property type="entry name" value="YAJCTRNLCASE"/>
</dbReference>
<evidence type="ECO:0000256" key="5">
    <source>
        <dbReference type="ARBA" id="ARBA00022927"/>
    </source>
</evidence>
<evidence type="ECO:0000256" key="8">
    <source>
        <dbReference type="ARBA" id="ARBA00023136"/>
    </source>
</evidence>
<proteinExistence type="predicted"/>
<accession>A0A381UEA8</accession>
<dbReference type="GO" id="GO:0005886">
    <property type="term" value="C:plasma membrane"/>
    <property type="evidence" value="ECO:0007669"/>
    <property type="project" value="UniProtKB-SubCell"/>
</dbReference>
<comment type="subcellular location">
    <subcellularLocation>
        <location evidence="1">Cell membrane</location>
        <topology evidence="1">Single-pass membrane protein</topology>
    </subcellularLocation>
</comment>
<keyword evidence="3" id="KW-1003">Cell membrane</keyword>
<dbReference type="PANTHER" id="PTHR33909:SF1">
    <property type="entry name" value="SEC TRANSLOCON ACCESSORY COMPLEX SUBUNIT YAJC"/>
    <property type="match status" value="1"/>
</dbReference>
<dbReference type="SMART" id="SM01323">
    <property type="entry name" value="YajC"/>
    <property type="match status" value="1"/>
</dbReference>